<dbReference type="OrthoDB" id="3630143at2759"/>
<evidence type="ECO:0000313" key="4">
    <source>
        <dbReference type="Proteomes" id="UP001302367"/>
    </source>
</evidence>
<dbReference type="Proteomes" id="UP000230605">
    <property type="component" value="Chromosome 9"/>
</dbReference>
<gene>
    <name evidence="1" type="ORF">CB0940_11247</name>
    <name evidence="2" type="ORF">RHO25_012743</name>
</gene>
<evidence type="ECO:0000313" key="3">
    <source>
        <dbReference type="Proteomes" id="UP000230605"/>
    </source>
</evidence>
<dbReference type="EMBL" id="CP134192">
    <property type="protein sequence ID" value="WPB08079.1"/>
    <property type="molecule type" value="Genomic_DNA"/>
</dbReference>
<organism evidence="1 3">
    <name type="scientific">Cercospora beticola</name>
    <name type="common">Sugarbeet leaf spot fungus</name>
    <dbReference type="NCBI Taxonomy" id="122368"/>
    <lineage>
        <taxon>Eukaryota</taxon>
        <taxon>Fungi</taxon>
        <taxon>Dikarya</taxon>
        <taxon>Ascomycota</taxon>
        <taxon>Pezizomycotina</taxon>
        <taxon>Dothideomycetes</taxon>
        <taxon>Dothideomycetidae</taxon>
        <taxon>Mycosphaerellales</taxon>
        <taxon>Mycosphaerellaceae</taxon>
        <taxon>Cercospora</taxon>
    </lineage>
</organism>
<dbReference type="CDD" id="cd09917">
    <property type="entry name" value="F-box_SF"/>
    <property type="match status" value="1"/>
</dbReference>
<sequence>MERPIRDNITRHDSLTDVHEEDLFEDARSSCSEVVDQLEAVEDKTLSASTRVFQTAELLERILLHVVTKSDRTSARTLLRASAVNKAWREAIAKSLELQRRMWLCPRPQSFSGHDDYDYSIKTVVYFNPILWATQPKHCTIDVTNAQLSTGSRGPGSWRQMLVATASRAKFHVLVEVGDLPVAVVECNADITMGMLLDRARKNAATSSDLERPVKKYVCKEYICIQGNLPEWETCEKCLGLEV</sequence>
<name>A0A2G5HE31_CERBT</name>
<evidence type="ECO:0000313" key="2">
    <source>
        <dbReference type="EMBL" id="WPB08079.1"/>
    </source>
</evidence>
<protein>
    <recommendedName>
        <fullName evidence="5">F-box domain-containing protein</fullName>
    </recommendedName>
</protein>
<dbReference type="EMBL" id="LKMD01000107">
    <property type="protein sequence ID" value="PIA90778.1"/>
    <property type="molecule type" value="Genomic_DNA"/>
</dbReference>
<evidence type="ECO:0008006" key="5">
    <source>
        <dbReference type="Google" id="ProtNLM"/>
    </source>
</evidence>
<evidence type="ECO:0000313" key="1">
    <source>
        <dbReference type="EMBL" id="PIA90778.1"/>
    </source>
</evidence>
<keyword evidence="4" id="KW-1185">Reference proteome</keyword>
<reference evidence="2 4" key="2">
    <citation type="submission" date="2023-09" db="EMBL/GenBank/DDBJ databases">
        <title>Complete-Gapless Cercospora beticola genome.</title>
        <authorList>
            <person name="Wyatt N.A."/>
            <person name="Spanner R.E."/>
            <person name="Bolton M.D."/>
        </authorList>
    </citation>
    <scope>NUCLEOTIDE SEQUENCE [LARGE SCALE GENOMIC DNA]</scope>
    <source>
        <strain evidence="2">Cb09-40</strain>
    </source>
</reference>
<dbReference type="Proteomes" id="UP001302367">
    <property type="component" value="Chromosome 9"/>
</dbReference>
<accession>A0A2G5HE31</accession>
<reference evidence="1 3" key="1">
    <citation type="submission" date="2015-10" db="EMBL/GenBank/DDBJ databases">
        <title>The cercosporin biosynthetic gene cluster was horizontally transferred to several fungal lineages and shown to be expanded in Cercospora beticola based on microsynteny with recipient genomes.</title>
        <authorList>
            <person name="De Jonge R."/>
            <person name="Ebert M.K."/>
            <person name="Suttle J.C."/>
            <person name="Jurick Ii W.M."/>
            <person name="Secor G.A."/>
            <person name="Thomma B.P."/>
            <person name="Van De Peer Y."/>
            <person name="Bolton M.D."/>
        </authorList>
    </citation>
    <scope>NUCLEOTIDE SEQUENCE [LARGE SCALE GENOMIC DNA]</scope>
    <source>
        <strain evidence="1 3">09-40</strain>
    </source>
</reference>
<proteinExistence type="predicted"/>
<dbReference type="AlphaFoldDB" id="A0A2G5HE31"/>